<organism evidence="2 3">
    <name type="scientific">Thermoactinomyces mirandus</name>
    <dbReference type="NCBI Taxonomy" id="2756294"/>
    <lineage>
        <taxon>Bacteria</taxon>
        <taxon>Bacillati</taxon>
        <taxon>Bacillota</taxon>
        <taxon>Bacilli</taxon>
        <taxon>Bacillales</taxon>
        <taxon>Thermoactinomycetaceae</taxon>
        <taxon>Thermoactinomyces</taxon>
    </lineage>
</organism>
<dbReference type="SMART" id="SM00849">
    <property type="entry name" value="Lactamase_B"/>
    <property type="match status" value="1"/>
</dbReference>
<accession>A0A7W1XVG2</accession>
<dbReference type="AlphaFoldDB" id="A0A7W1XVG2"/>
<dbReference type="Proteomes" id="UP000538292">
    <property type="component" value="Unassembled WGS sequence"/>
</dbReference>
<evidence type="ECO:0000259" key="1">
    <source>
        <dbReference type="SMART" id="SM00849"/>
    </source>
</evidence>
<dbReference type="InterPro" id="IPR001279">
    <property type="entry name" value="Metallo-B-lactamas"/>
</dbReference>
<sequence>MLNFIGCGSAFNTGSGNNAAFIKKDNVLFLIDCGSSIFGRLKNSNIFDRVEYICVILTHTHADHVGSLGDLIAYGYYAMGKTGEPNVYVIAPYDLRIGQLLKLMGVNENTYKLSQFNETTEFHMNHFHIDLEAVPVKHVKQLNCYGYIIYYENKTIYYSGDCYEIPQRILEKLHNGTIDLFYQDTCKADYEGNVHLSLKKLDQLIDRKVRGKVYCMHLDSGFNAVTSFISGT</sequence>
<dbReference type="PANTHER" id="PTHR42663">
    <property type="entry name" value="HYDROLASE C777.06C-RELATED-RELATED"/>
    <property type="match status" value="1"/>
</dbReference>
<dbReference type="SUPFAM" id="SSF56281">
    <property type="entry name" value="Metallo-hydrolase/oxidoreductase"/>
    <property type="match status" value="1"/>
</dbReference>
<dbReference type="Pfam" id="PF23023">
    <property type="entry name" value="Anti-Pycsar_Apyc1"/>
    <property type="match status" value="1"/>
</dbReference>
<gene>
    <name evidence="2" type="ORF">H2C83_16215</name>
</gene>
<reference evidence="2 3" key="1">
    <citation type="submission" date="2020-07" db="EMBL/GenBank/DDBJ databases">
        <title>Thermoactinomyces phylogeny.</title>
        <authorList>
            <person name="Dunlap C."/>
        </authorList>
    </citation>
    <scope>NUCLEOTIDE SEQUENCE [LARGE SCALE GENOMIC DNA]</scope>
    <source>
        <strain evidence="2 3">AMNI-1</strain>
    </source>
</reference>
<dbReference type="RefSeq" id="WP_181742284.1">
    <property type="nucleotide sequence ID" value="NZ_JACEOL010000071.1"/>
</dbReference>
<protein>
    <submittedName>
        <fullName evidence="2">MBL fold metallo-hydrolase</fullName>
    </submittedName>
</protein>
<dbReference type="Gene3D" id="3.60.15.10">
    <property type="entry name" value="Ribonuclease Z/Hydroxyacylglutathione hydrolase-like"/>
    <property type="match status" value="1"/>
</dbReference>
<dbReference type="EMBL" id="JACEOL010000071">
    <property type="protein sequence ID" value="MBA4603812.1"/>
    <property type="molecule type" value="Genomic_DNA"/>
</dbReference>
<dbReference type="PANTHER" id="PTHR42663:SF6">
    <property type="entry name" value="HYDROLASE C777.06C-RELATED"/>
    <property type="match status" value="1"/>
</dbReference>
<evidence type="ECO:0000313" key="2">
    <source>
        <dbReference type="EMBL" id="MBA4603812.1"/>
    </source>
</evidence>
<evidence type="ECO:0000313" key="3">
    <source>
        <dbReference type="Proteomes" id="UP000538292"/>
    </source>
</evidence>
<keyword evidence="2" id="KW-0378">Hydrolase</keyword>
<keyword evidence="3" id="KW-1185">Reference proteome</keyword>
<comment type="caution">
    <text evidence="2">The sequence shown here is derived from an EMBL/GenBank/DDBJ whole genome shotgun (WGS) entry which is preliminary data.</text>
</comment>
<proteinExistence type="predicted"/>
<name>A0A7W1XVG2_9BACL</name>
<dbReference type="GO" id="GO:0016787">
    <property type="term" value="F:hydrolase activity"/>
    <property type="evidence" value="ECO:0007669"/>
    <property type="project" value="UniProtKB-KW"/>
</dbReference>
<dbReference type="InterPro" id="IPR036866">
    <property type="entry name" value="RibonucZ/Hydroxyglut_hydro"/>
</dbReference>
<feature type="domain" description="Metallo-beta-lactamase" evidence="1">
    <location>
        <begin position="16"/>
        <end position="217"/>
    </location>
</feature>